<comment type="caution">
    <text evidence="2">The sequence shown here is derived from an EMBL/GenBank/DDBJ whole genome shotgun (WGS) entry which is preliminary data.</text>
</comment>
<dbReference type="EMBL" id="SWJQ01001260">
    <property type="protein sequence ID" value="TRZ08721.1"/>
    <property type="molecule type" value="Genomic_DNA"/>
</dbReference>
<evidence type="ECO:0000256" key="1">
    <source>
        <dbReference type="SAM" id="SignalP"/>
    </source>
</evidence>
<feature type="chain" id="PRO_5035437476" evidence="1">
    <location>
        <begin position="25"/>
        <end position="77"/>
    </location>
</feature>
<proteinExistence type="predicted"/>
<dbReference type="OrthoDB" id="10477309at2759"/>
<protein>
    <submittedName>
        <fullName evidence="2">Uncharacterized protein</fullName>
    </submittedName>
</protein>
<name>A0A8K1FZ57_9PASS</name>
<feature type="signal peptide" evidence="1">
    <location>
        <begin position="1"/>
        <end position="24"/>
    </location>
</feature>
<evidence type="ECO:0000313" key="2">
    <source>
        <dbReference type="EMBL" id="TRZ08721.1"/>
    </source>
</evidence>
<accession>A0A8K1FZ57</accession>
<dbReference type="Proteomes" id="UP000796761">
    <property type="component" value="Unassembled WGS sequence"/>
</dbReference>
<dbReference type="AlphaFoldDB" id="A0A8K1FZ57"/>
<sequence>MKVAVLSVALLFSILLCLPSQSKATDGSGEVICAGIGGGYENGQVPEHNVIFEGLGCDIFGAPVPTALSVLVPITEM</sequence>
<evidence type="ECO:0000313" key="3">
    <source>
        <dbReference type="Proteomes" id="UP000796761"/>
    </source>
</evidence>
<gene>
    <name evidence="2" type="ORF">HGM15179_018397</name>
</gene>
<keyword evidence="1" id="KW-0732">Signal</keyword>
<keyword evidence="3" id="KW-1185">Reference proteome</keyword>
<organism evidence="2 3">
    <name type="scientific">Zosterops borbonicus</name>
    <dbReference type="NCBI Taxonomy" id="364589"/>
    <lineage>
        <taxon>Eukaryota</taxon>
        <taxon>Metazoa</taxon>
        <taxon>Chordata</taxon>
        <taxon>Craniata</taxon>
        <taxon>Vertebrata</taxon>
        <taxon>Euteleostomi</taxon>
        <taxon>Archelosauria</taxon>
        <taxon>Archosauria</taxon>
        <taxon>Dinosauria</taxon>
        <taxon>Saurischia</taxon>
        <taxon>Theropoda</taxon>
        <taxon>Coelurosauria</taxon>
        <taxon>Aves</taxon>
        <taxon>Neognathae</taxon>
        <taxon>Neoaves</taxon>
        <taxon>Telluraves</taxon>
        <taxon>Australaves</taxon>
        <taxon>Passeriformes</taxon>
        <taxon>Sylvioidea</taxon>
        <taxon>Zosteropidae</taxon>
        <taxon>Zosterops</taxon>
    </lineage>
</organism>
<reference evidence="2" key="1">
    <citation type="submission" date="2019-04" db="EMBL/GenBank/DDBJ databases">
        <title>Genome assembly of Zosterops borbonicus 15179.</title>
        <authorList>
            <person name="Leroy T."/>
            <person name="Anselmetti Y."/>
            <person name="Tilak M.-K."/>
            <person name="Nabholz B."/>
        </authorList>
    </citation>
    <scope>NUCLEOTIDE SEQUENCE</scope>
    <source>
        <strain evidence="2">HGM_15179</strain>
        <tissue evidence="2">Muscle</tissue>
    </source>
</reference>